<dbReference type="PROSITE" id="PS51450">
    <property type="entry name" value="LRR"/>
    <property type="match status" value="1"/>
</dbReference>
<evidence type="ECO:0000256" key="3">
    <source>
        <dbReference type="ARBA" id="ARBA00022737"/>
    </source>
</evidence>
<keyword evidence="5" id="KW-0812">Transmembrane</keyword>
<evidence type="ECO:0000313" key="9">
    <source>
        <dbReference type="EMBL" id="CAK8672394.1"/>
    </source>
</evidence>
<dbReference type="InterPro" id="IPR032675">
    <property type="entry name" value="LRR_dom_sf"/>
</dbReference>
<comment type="caution">
    <text evidence="9">The sequence shown here is derived from an EMBL/GenBank/DDBJ whole genome shotgun (WGS) entry which is preliminary data.</text>
</comment>
<dbReference type="InterPro" id="IPR000372">
    <property type="entry name" value="LRRNT"/>
</dbReference>
<dbReference type="InterPro" id="IPR000483">
    <property type="entry name" value="Cys-rich_flank_reg_C"/>
</dbReference>
<keyword evidence="1" id="KW-0433">Leucine-rich repeat</keyword>
<evidence type="ECO:0000256" key="5">
    <source>
        <dbReference type="SAM" id="Phobius"/>
    </source>
</evidence>
<feature type="compositionally biased region" description="Polar residues" evidence="4">
    <location>
        <begin position="581"/>
        <end position="594"/>
    </location>
</feature>
<accession>A0ABP0F1T4</accession>
<dbReference type="Pfam" id="PF01462">
    <property type="entry name" value="LRRNT"/>
    <property type="match status" value="1"/>
</dbReference>
<dbReference type="SMART" id="SM00369">
    <property type="entry name" value="LRR_TYP"/>
    <property type="match status" value="6"/>
</dbReference>
<dbReference type="SUPFAM" id="SSF52058">
    <property type="entry name" value="L domain-like"/>
    <property type="match status" value="1"/>
</dbReference>
<keyword evidence="3" id="KW-0677">Repeat</keyword>
<feature type="domain" description="LRRNT" evidence="7">
    <location>
        <begin position="24"/>
        <end position="58"/>
    </location>
</feature>
<feature type="domain" description="LRRCT" evidence="8">
    <location>
        <begin position="304"/>
        <end position="357"/>
    </location>
</feature>
<feature type="transmembrane region" description="Helical" evidence="5">
    <location>
        <begin position="491"/>
        <end position="514"/>
    </location>
</feature>
<keyword evidence="5" id="KW-1133">Transmembrane helix</keyword>
<reference evidence="9 10" key="1">
    <citation type="submission" date="2024-02" db="EMBL/GenBank/DDBJ databases">
        <authorList>
            <person name="Daric V."/>
            <person name="Darras S."/>
        </authorList>
    </citation>
    <scope>NUCLEOTIDE SEQUENCE [LARGE SCALE GENOMIC DNA]</scope>
</reference>
<dbReference type="Gene3D" id="3.80.10.10">
    <property type="entry name" value="Ribonuclease Inhibitor"/>
    <property type="match status" value="2"/>
</dbReference>
<keyword evidence="10" id="KW-1185">Reference proteome</keyword>
<keyword evidence="5" id="KW-0472">Membrane</keyword>
<feature type="signal peptide" evidence="6">
    <location>
        <begin position="1"/>
        <end position="22"/>
    </location>
</feature>
<evidence type="ECO:0000256" key="2">
    <source>
        <dbReference type="ARBA" id="ARBA00022729"/>
    </source>
</evidence>
<evidence type="ECO:0000256" key="4">
    <source>
        <dbReference type="SAM" id="MobiDB-lite"/>
    </source>
</evidence>
<dbReference type="InterPro" id="IPR050541">
    <property type="entry name" value="LRR_TM_domain-containing"/>
</dbReference>
<feature type="compositionally biased region" description="Polar residues" evidence="4">
    <location>
        <begin position="618"/>
        <end position="632"/>
    </location>
</feature>
<organism evidence="9 10">
    <name type="scientific">Clavelina lepadiformis</name>
    <name type="common">Light-bulb sea squirt</name>
    <name type="synonym">Ascidia lepadiformis</name>
    <dbReference type="NCBI Taxonomy" id="159417"/>
    <lineage>
        <taxon>Eukaryota</taxon>
        <taxon>Metazoa</taxon>
        <taxon>Chordata</taxon>
        <taxon>Tunicata</taxon>
        <taxon>Ascidiacea</taxon>
        <taxon>Aplousobranchia</taxon>
        <taxon>Clavelinidae</taxon>
        <taxon>Clavelina</taxon>
    </lineage>
</organism>
<feature type="region of interest" description="Disordered" evidence="4">
    <location>
        <begin position="572"/>
        <end position="632"/>
    </location>
</feature>
<protein>
    <submittedName>
        <fullName evidence="9">Uncharacterized protein</fullName>
    </submittedName>
</protein>
<name>A0ABP0F1T4_CLALP</name>
<dbReference type="PANTHER" id="PTHR24369">
    <property type="entry name" value="ANTIGEN BSP, PUTATIVE-RELATED"/>
    <property type="match status" value="1"/>
</dbReference>
<dbReference type="Proteomes" id="UP001642483">
    <property type="component" value="Unassembled WGS sequence"/>
</dbReference>
<dbReference type="Pfam" id="PF13855">
    <property type="entry name" value="LRR_8"/>
    <property type="match status" value="2"/>
</dbReference>
<gene>
    <name evidence="9" type="ORF">CVLEPA_LOCUS1347</name>
</gene>
<dbReference type="SMART" id="SM00082">
    <property type="entry name" value="LRRCT"/>
    <property type="match status" value="1"/>
</dbReference>
<evidence type="ECO:0000259" key="7">
    <source>
        <dbReference type="SMART" id="SM00013"/>
    </source>
</evidence>
<feature type="chain" id="PRO_5047278349" evidence="6">
    <location>
        <begin position="23"/>
        <end position="632"/>
    </location>
</feature>
<evidence type="ECO:0000313" key="10">
    <source>
        <dbReference type="Proteomes" id="UP001642483"/>
    </source>
</evidence>
<dbReference type="PANTHER" id="PTHR24369:SF210">
    <property type="entry name" value="CHAOPTIN-RELATED"/>
    <property type="match status" value="1"/>
</dbReference>
<evidence type="ECO:0000259" key="8">
    <source>
        <dbReference type="SMART" id="SM00082"/>
    </source>
</evidence>
<dbReference type="InterPro" id="IPR001611">
    <property type="entry name" value="Leu-rich_rpt"/>
</dbReference>
<keyword evidence="2 6" id="KW-0732">Signal</keyword>
<dbReference type="EMBL" id="CAWYQH010000001">
    <property type="protein sequence ID" value="CAK8672394.1"/>
    <property type="molecule type" value="Genomic_DNA"/>
</dbReference>
<evidence type="ECO:0000256" key="6">
    <source>
        <dbReference type="SAM" id="SignalP"/>
    </source>
</evidence>
<proteinExistence type="predicted"/>
<evidence type="ECO:0000256" key="1">
    <source>
        <dbReference type="ARBA" id="ARBA00022614"/>
    </source>
</evidence>
<dbReference type="SMART" id="SM00013">
    <property type="entry name" value="LRRNT"/>
    <property type="match status" value="1"/>
</dbReference>
<dbReference type="InterPro" id="IPR003591">
    <property type="entry name" value="Leu-rich_rpt_typical-subtyp"/>
</dbReference>
<sequence>MEMDYLVISLLVVVAWSPITLTQSCPYPCRCDQRRKIVYCNERNLRQVPYGIPVDTKVLLLQGNSLEHSPSLESTLASLSRLERLDMHDNKLTSFPSNLPSNLVYLSLRMNRIKFVGKKAFKNLRNLKELYLDSNNITNVGIATNAFVSADSLEDLSISANNLTSLPEGLPRSLKSARFNHNKINAVSATSLEPLHELLVLDLSYNHITGDLKGLSQMRSVRTIDLSHNKLENIPINLPANVTDLLLSSNNIQYIYSASNEDHGDLQELNRLAKLDLSSNHLRSVQIGAFNTLPSSLSMELHNNPWSCDCNLVYLKRWLTYTGSILTSSEGSIQCATPSVFSGVTLNAMDAEALRCRKSSYDIDLKIVNPTSVVINYDASSANEPPYVTFSAMYGAMLCEDCTFEGNGKSDDYKARMWMEDYTIISLPSGQDTKLSNLKPDTKYAICVVTSYQHPDQIGIEQCENVRTTLYATTTTTTEQPHVQPEMPARWVWIVGGIGGGVLVAMIVLLAIWLRRRRRRSLQSYLPPRKTNTLANNLPYSAGRGIPIVDATPEFDVTLMVRKDLSHHSDSCYSDSHDESLSTTHTGTITSKNSHLSRHNNESENHSPQVSGYLPHENTCSSKLNTDSGLFV</sequence>